<evidence type="ECO:0000313" key="2">
    <source>
        <dbReference type="EMBL" id="KMZ65398.1"/>
    </source>
</evidence>
<dbReference type="Gene3D" id="1.25.40.10">
    <property type="entry name" value="Tetratricopeptide repeat domain"/>
    <property type="match status" value="1"/>
</dbReference>
<evidence type="ECO:0008006" key="4">
    <source>
        <dbReference type="Google" id="ProtNLM"/>
    </source>
</evidence>
<dbReference type="EMBL" id="LFYR01001039">
    <property type="protein sequence ID" value="KMZ65398.1"/>
    <property type="molecule type" value="Genomic_DNA"/>
</dbReference>
<evidence type="ECO:0000313" key="3">
    <source>
        <dbReference type="Proteomes" id="UP000036987"/>
    </source>
</evidence>
<name>A0A0K9P8L6_ZOSMR</name>
<dbReference type="AlphaFoldDB" id="A0A0K9P8L6"/>
<evidence type="ECO:0000256" key="1">
    <source>
        <dbReference type="SAM" id="Phobius"/>
    </source>
</evidence>
<keyword evidence="1" id="KW-0812">Transmembrane</keyword>
<feature type="transmembrane region" description="Helical" evidence="1">
    <location>
        <begin position="110"/>
        <end position="127"/>
    </location>
</feature>
<organism evidence="2 3">
    <name type="scientific">Zostera marina</name>
    <name type="common">Eelgrass</name>
    <dbReference type="NCBI Taxonomy" id="29655"/>
    <lineage>
        <taxon>Eukaryota</taxon>
        <taxon>Viridiplantae</taxon>
        <taxon>Streptophyta</taxon>
        <taxon>Embryophyta</taxon>
        <taxon>Tracheophyta</taxon>
        <taxon>Spermatophyta</taxon>
        <taxon>Magnoliopsida</taxon>
        <taxon>Liliopsida</taxon>
        <taxon>Zosteraceae</taxon>
        <taxon>Zostera</taxon>
    </lineage>
</organism>
<proteinExistence type="predicted"/>
<keyword evidence="3" id="KW-1185">Reference proteome</keyword>
<protein>
    <recommendedName>
        <fullName evidence="4">Pentatricopeptide repeat-containing protein</fullName>
    </recommendedName>
</protein>
<comment type="caution">
    <text evidence="2">The sequence shown here is derived from an EMBL/GenBank/DDBJ whole genome shotgun (WGS) entry which is preliminary data.</text>
</comment>
<dbReference type="PANTHER" id="PTHR47928:SF205">
    <property type="entry name" value="PENTATRICOPEPTIDE REPEAT-CONTAINING PROTEIN ELI1, CHLOROPLASTIC"/>
    <property type="match status" value="1"/>
</dbReference>
<sequence length="139" mass="15852">MEKPKRLSVCLMRYWLHDVLLDDGVIVGVLTSCRHGGLVDRGLEYFNEVVRNRGVVPNQQMYGCLVDLLGRTGRVDESYAMGLTFNTDEVIWSSLLASCRMHEQFLRRRYWISILELTLLLAALSTADGNWDDSPESGR</sequence>
<gene>
    <name evidence="2" type="ORF">ZOSMA_322G00040</name>
</gene>
<keyword evidence="1" id="KW-0472">Membrane</keyword>
<dbReference type="PANTHER" id="PTHR47928">
    <property type="entry name" value="REPEAT-CONTAINING PROTEIN, PUTATIVE-RELATED"/>
    <property type="match status" value="1"/>
</dbReference>
<dbReference type="OMA" id="RRYWISI"/>
<dbReference type="InterPro" id="IPR011990">
    <property type="entry name" value="TPR-like_helical_dom_sf"/>
</dbReference>
<keyword evidence="1" id="KW-1133">Transmembrane helix</keyword>
<accession>A0A0K9P8L6</accession>
<dbReference type="Proteomes" id="UP000036987">
    <property type="component" value="Unassembled WGS sequence"/>
</dbReference>
<dbReference type="InterPro" id="IPR050421">
    <property type="entry name" value="PPR"/>
</dbReference>
<dbReference type="OrthoDB" id="1731741at2759"/>
<reference evidence="3" key="1">
    <citation type="journal article" date="2016" name="Nature">
        <title>The genome of the seagrass Zostera marina reveals angiosperm adaptation to the sea.</title>
        <authorList>
            <person name="Olsen J.L."/>
            <person name="Rouze P."/>
            <person name="Verhelst B."/>
            <person name="Lin Y.-C."/>
            <person name="Bayer T."/>
            <person name="Collen J."/>
            <person name="Dattolo E."/>
            <person name="De Paoli E."/>
            <person name="Dittami S."/>
            <person name="Maumus F."/>
            <person name="Michel G."/>
            <person name="Kersting A."/>
            <person name="Lauritano C."/>
            <person name="Lohaus R."/>
            <person name="Toepel M."/>
            <person name="Tonon T."/>
            <person name="Vanneste K."/>
            <person name="Amirebrahimi M."/>
            <person name="Brakel J."/>
            <person name="Bostroem C."/>
            <person name="Chovatia M."/>
            <person name="Grimwood J."/>
            <person name="Jenkins J.W."/>
            <person name="Jueterbock A."/>
            <person name="Mraz A."/>
            <person name="Stam W.T."/>
            <person name="Tice H."/>
            <person name="Bornberg-Bauer E."/>
            <person name="Green P.J."/>
            <person name="Pearson G.A."/>
            <person name="Procaccini G."/>
            <person name="Duarte C.M."/>
            <person name="Schmutz J."/>
            <person name="Reusch T.B.H."/>
            <person name="Van de Peer Y."/>
        </authorList>
    </citation>
    <scope>NUCLEOTIDE SEQUENCE [LARGE SCALE GENOMIC DNA]</scope>
    <source>
        <strain evidence="3">cv. Finnish</strain>
    </source>
</reference>